<reference evidence="1 2" key="1">
    <citation type="submission" date="2020-08" db="EMBL/GenBank/DDBJ databases">
        <title>Plant Genome Project.</title>
        <authorList>
            <person name="Zhang R.-G."/>
        </authorList>
    </citation>
    <scope>NUCLEOTIDE SEQUENCE [LARGE SCALE GENOMIC DNA]</scope>
    <source>
        <tissue evidence="1">Rhizome</tissue>
    </source>
</reference>
<gene>
    <name evidence="1" type="ORF">ZIOFF_029317</name>
</gene>
<accession>A0A8J5H7Y8</accession>
<organism evidence="1 2">
    <name type="scientific">Zingiber officinale</name>
    <name type="common">Ginger</name>
    <name type="synonym">Amomum zingiber</name>
    <dbReference type="NCBI Taxonomy" id="94328"/>
    <lineage>
        <taxon>Eukaryota</taxon>
        <taxon>Viridiplantae</taxon>
        <taxon>Streptophyta</taxon>
        <taxon>Embryophyta</taxon>
        <taxon>Tracheophyta</taxon>
        <taxon>Spermatophyta</taxon>
        <taxon>Magnoliopsida</taxon>
        <taxon>Liliopsida</taxon>
        <taxon>Zingiberales</taxon>
        <taxon>Zingiberaceae</taxon>
        <taxon>Zingiber</taxon>
    </lineage>
</organism>
<evidence type="ECO:0000313" key="1">
    <source>
        <dbReference type="EMBL" id="KAG6511260.1"/>
    </source>
</evidence>
<sequence>MIFLVNAFFSSLDSCREPRSDAGVAIPRVCSPAIASGICFVICDEGFQVYEGLERILGDLRVPDPQLDLFGGMGVEVII</sequence>
<keyword evidence="2" id="KW-1185">Reference proteome</keyword>
<proteinExistence type="predicted"/>
<comment type="caution">
    <text evidence="1">The sequence shown here is derived from an EMBL/GenBank/DDBJ whole genome shotgun (WGS) entry which is preliminary data.</text>
</comment>
<dbReference type="AlphaFoldDB" id="A0A8J5H7Y8"/>
<protein>
    <submittedName>
        <fullName evidence="1">Uncharacterized protein</fullName>
    </submittedName>
</protein>
<name>A0A8J5H7Y8_ZINOF</name>
<dbReference type="EMBL" id="JACMSC010000008">
    <property type="protein sequence ID" value="KAG6511260.1"/>
    <property type="molecule type" value="Genomic_DNA"/>
</dbReference>
<dbReference type="Proteomes" id="UP000734854">
    <property type="component" value="Unassembled WGS sequence"/>
</dbReference>
<evidence type="ECO:0000313" key="2">
    <source>
        <dbReference type="Proteomes" id="UP000734854"/>
    </source>
</evidence>